<evidence type="ECO:0000313" key="2">
    <source>
        <dbReference type="Proteomes" id="UP000199354"/>
    </source>
</evidence>
<organism evidence="1 2">
    <name type="scientific">Flavobacterium caeni</name>
    <dbReference type="NCBI Taxonomy" id="490189"/>
    <lineage>
        <taxon>Bacteria</taxon>
        <taxon>Pseudomonadati</taxon>
        <taxon>Bacteroidota</taxon>
        <taxon>Flavobacteriia</taxon>
        <taxon>Flavobacteriales</taxon>
        <taxon>Flavobacteriaceae</taxon>
        <taxon>Flavobacterium</taxon>
    </lineage>
</organism>
<name>A0A1G5K8J1_9FLAO</name>
<dbReference type="EMBL" id="FMVF01000021">
    <property type="protein sequence ID" value="SCY96239.1"/>
    <property type="molecule type" value="Genomic_DNA"/>
</dbReference>
<dbReference type="OrthoDB" id="1275259at2"/>
<reference evidence="1 2" key="1">
    <citation type="submission" date="2016-10" db="EMBL/GenBank/DDBJ databases">
        <authorList>
            <person name="de Groot N.N."/>
        </authorList>
    </citation>
    <scope>NUCLEOTIDE SEQUENCE [LARGE SCALE GENOMIC DNA]</scope>
    <source>
        <strain evidence="1 2">CGMCC 1.7031</strain>
    </source>
</reference>
<proteinExistence type="predicted"/>
<accession>A0A1G5K8J1</accession>
<dbReference type="AlphaFoldDB" id="A0A1G5K8J1"/>
<protein>
    <submittedName>
        <fullName evidence="1">Uncharacterized protein</fullName>
    </submittedName>
</protein>
<keyword evidence="2" id="KW-1185">Reference proteome</keyword>
<dbReference type="RefSeq" id="WP_091146545.1">
    <property type="nucleotide sequence ID" value="NZ_FMVF01000021.1"/>
</dbReference>
<sequence length="562" mass="65580">MNTKLISRIAYSDLFPKKINKTELIREIDTEKALELLVIINKLEPQIHKTNASELKFILNDWLGNSSKELKDKIVGRYAELANKKSRGNNGEPDLSEIKIINRIATLRTIEILLSQANVANIVIADETQTLENVFKLYLSINDEISERQDILFKKWLHLIHEKPIEIRFHLYLGLSHIDLTGEPISKKLMSEVFKFVLFDKWLKFTENHQTIAQHFLSKVAAKDWYDFFSKVFHINNIAINEYKVSKKDYPELYTVLDYFSNHEQKNMEWNELTLLRKKPLYQLKNGDYLILDFGFMMDKFFSGIYHDLIEISKDHKSNFHLDYSKEFVEEALLVNALKATFGKSYIQFSEKAIKSKSYKGIENLALPDYYVRNGNKVFLFECKNSFLANSNKINLDSSAIEEDIKKKFLENAGKKKAIKQLTNFINNADTGKYRFFDDLKKHTNTIYFPVLVVTDSTLTSIGFNKLFNEYFDADINTIATDTIKRVKPLTIIHINDFLHYNAKLKKLDVEILGYYDFLRKQTAIDSMVSFSTYLDVERLVGKKSTSKKNFEEILKDSFLSE</sequence>
<dbReference type="Proteomes" id="UP000199354">
    <property type="component" value="Unassembled WGS sequence"/>
</dbReference>
<evidence type="ECO:0000313" key="1">
    <source>
        <dbReference type="EMBL" id="SCY96239.1"/>
    </source>
</evidence>
<gene>
    <name evidence="1" type="ORF">SAMN02927903_03112</name>
</gene>